<protein>
    <submittedName>
        <fullName evidence="3">Uncharacterized protein</fullName>
    </submittedName>
</protein>
<evidence type="ECO:0000256" key="1">
    <source>
        <dbReference type="SAM" id="MobiDB-lite"/>
    </source>
</evidence>
<keyword evidence="2" id="KW-1185">Reference proteome</keyword>
<evidence type="ECO:0000313" key="2">
    <source>
        <dbReference type="Proteomes" id="UP000046393"/>
    </source>
</evidence>
<dbReference type="Proteomes" id="UP000046393">
    <property type="component" value="Unplaced"/>
</dbReference>
<organism evidence="2 3">
    <name type="scientific">Syphacia muris</name>
    <dbReference type="NCBI Taxonomy" id="451379"/>
    <lineage>
        <taxon>Eukaryota</taxon>
        <taxon>Metazoa</taxon>
        <taxon>Ecdysozoa</taxon>
        <taxon>Nematoda</taxon>
        <taxon>Chromadorea</taxon>
        <taxon>Rhabditida</taxon>
        <taxon>Spirurina</taxon>
        <taxon>Oxyuridomorpha</taxon>
        <taxon>Oxyuroidea</taxon>
        <taxon>Oxyuridae</taxon>
        <taxon>Syphacia</taxon>
    </lineage>
</organism>
<feature type="compositionally biased region" description="Basic and acidic residues" evidence="1">
    <location>
        <begin position="56"/>
        <end position="72"/>
    </location>
</feature>
<dbReference type="AlphaFoldDB" id="A0A0N5AL38"/>
<sequence length="72" mass="8245">MIFDHDILLPITAPATMLLPNPELEINDDEMLLSAHSEDEMRKRNSDSESSQTTKMSRENENVNETKVEEGR</sequence>
<accession>A0A0N5AL38</accession>
<name>A0A0N5AL38_9BILA</name>
<evidence type="ECO:0000313" key="3">
    <source>
        <dbReference type="WBParaSite" id="SMUV_0000523201-mRNA-1"/>
    </source>
</evidence>
<dbReference type="WBParaSite" id="SMUV_0000523201-mRNA-1">
    <property type="protein sequence ID" value="SMUV_0000523201-mRNA-1"/>
    <property type="gene ID" value="SMUV_0000523201"/>
</dbReference>
<feature type="region of interest" description="Disordered" evidence="1">
    <location>
        <begin position="32"/>
        <end position="72"/>
    </location>
</feature>
<reference evidence="3" key="1">
    <citation type="submission" date="2017-02" db="UniProtKB">
        <authorList>
            <consortium name="WormBaseParasite"/>
        </authorList>
    </citation>
    <scope>IDENTIFICATION</scope>
</reference>
<feature type="compositionally biased region" description="Basic and acidic residues" evidence="1">
    <location>
        <begin position="36"/>
        <end position="47"/>
    </location>
</feature>
<proteinExistence type="predicted"/>